<accession>A0AAV1Z5L2</accession>
<dbReference type="GO" id="GO:0020037">
    <property type="term" value="F:heme binding"/>
    <property type="evidence" value="ECO:0007669"/>
    <property type="project" value="InterPro"/>
</dbReference>
<dbReference type="GO" id="GO:0005833">
    <property type="term" value="C:hemoglobin complex"/>
    <property type="evidence" value="ECO:0007669"/>
    <property type="project" value="InterPro"/>
</dbReference>
<dbReference type="InterPro" id="IPR044399">
    <property type="entry name" value="Mb-like_M"/>
</dbReference>
<reference evidence="8 9" key="1">
    <citation type="submission" date="2024-04" db="EMBL/GenBank/DDBJ databases">
        <authorList>
            <person name="Rising A."/>
            <person name="Reimegard J."/>
            <person name="Sonavane S."/>
            <person name="Akerstrom W."/>
            <person name="Nylinder S."/>
            <person name="Hedman E."/>
            <person name="Kallberg Y."/>
        </authorList>
    </citation>
    <scope>NUCLEOTIDE SEQUENCE [LARGE SCALE GENOMIC DNA]</scope>
</reference>
<dbReference type="SUPFAM" id="SSF46458">
    <property type="entry name" value="Globin-like"/>
    <property type="match status" value="1"/>
</dbReference>
<organism evidence="8 9">
    <name type="scientific">Larinioides sclopetarius</name>
    <dbReference type="NCBI Taxonomy" id="280406"/>
    <lineage>
        <taxon>Eukaryota</taxon>
        <taxon>Metazoa</taxon>
        <taxon>Ecdysozoa</taxon>
        <taxon>Arthropoda</taxon>
        <taxon>Chelicerata</taxon>
        <taxon>Arachnida</taxon>
        <taxon>Araneae</taxon>
        <taxon>Araneomorphae</taxon>
        <taxon>Entelegynae</taxon>
        <taxon>Araneoidea</taxon>
        <taxon>Araneidae</taxon>
        <taxon>Larinioides</taxon>
    </lineage>
</organism>
<dbReference type="CDD" id="cd01040">
    <property type="entry name" value="Mb-like"/>
    <property type="match status" value="1"/>
</dbReference>
<dbReference type="GO" id="GO:0005576">
    <property type="term" value="C:extracellular region"/>
    <property type="evidence" value="ECO:0007669"/>
    <property type="project" value="InterPro"/>
</dbReference>
<evidence type="ECO:0000256" key="3">
    <source>
        <dbReference type="ARBA" id="ARBA00022621"/>
    </source>
</evidence>
<dbReference type="Gene3D" id="1.10.490.10">
    <property type="entry name" value="Globins"/>
    <property type="match status" value="1"/>
</dbReference>
<dbReference type="AlphaFoldDB" id="A0AAV1Z5L2"/>
<keyword evidence="4" id="KW-0479">Metal-binding</keyword>
<keyword evidence="9" id="KW-1185">Reference proteome</keyword>
<dbReference type="PANTHER" id="PTHR47217">
    <property type="entry name" value="GLOBIN-LIKE PROTEIN"/>
    <property type="match status" value="1"/>
</dbReference>
<dbReference type="PANTHER" id="PTHR47217:SF1">
    <property type="entry name" value="GLOBIN-LIKE PROTEIN"/>
    <property type="match status" value="1"/>
</dbReference>
<comment type="caution">
    <text evidence="8">The sequence shown here is derived from an EMBL/GenBank/DDBJ whole genome shotgun (WGS) entry which is preliminary data.</text>
</comment>
<evidence type="ECO:0000313" key="8">
    <source>
        <dbReference type="EMBL" id="CAL1265506.1"/>
    </source>
</evidence>
<evidence type="ECO:0000256" key="1">
    <source>
        <dbReference type="ARBA" id="ARBA00022448"/>
    </source>
</evidence>
<evidence type="ECO:0000313" key="9">
    <source>
        <dbReference type="Proteomes" id="UP001497382"/>
    </source>
</evidence>
<proteinExistence type="inferred from homology"/>
<evidence type="ECO:0000256" key="6">
    <source>
        <dbReference type="RuleBase" id="RU000356"/>
    </source>
</evidence>
<evidence type="ECO:0000256" key="5">
    <source>
        <dbReference type="ARBA" id="ARBA00023004"/>
    </source>
</evidence>
<dbReference type="GO" id="GO:0005344">
    <property type="term" value="F:oxygen carrier activity"/>
    <property type="evidence" value="ECO:0007669"/>
    <property type="project" value="UniProtKB-KW"/>
</dbReference>
<comment type="similarity">
    <text evidence="6">Belongs to the globin family.</text>
</comment>
<keyword evidence="3 6" id="KW-0561">Oxygen transport</keyword>
<evidence type="ECO:0000256" key="2">
    <source>
        <dbReference type="ARBA" id="ARBA00022617"/>
    </source>
</evidence>
<dbReference type="EMBL" id="CAXIEN010000017">
    <property type="protein sequence ID" value="CAL1265506.1"/>
    <property type="molecule type" value="Genomic_DNA"/>
</dbReference>
<name>A0AAV1Z5L2_9ARAC</name>
<keyword evidence="2 6" id="KW-0349">Heme</keyword>
<dbReference type="GO" id="GO:0019825">
    <property type="term" value="F:oxygen binding"/>
    <property type="evidence" value="ECO:0007669"/>
    <property type="project" value="InterPro"/>
</dbReference>
<feature type="domain" description="Globin" evidence="7">
    <location>
        <begin position="25"/>
        <end position="173"/>
    </location>
</feature>
<evidence type="ECO:0000259" key="7">
    <source>
        <dbReference type="PROSITE" id="PS01033"/>
    </source>
</evidence>
<keyword evidence="1 6" id="KW-0813">Transport</keyword>
<keyword evidence="5" id="KW-0408">Iron</keyword>
<dbReference type="Pfam" id="PF00042">
    <property type="entry name" value="Globin"/>
    <property type="match status" value="1"/>
</dbReference>
<dbReference type="InterPro" id="IPR012292">
    <property type="entry name" value="Globin/Proto"/>
</dbReference>
<sequence>MGFFVSKIWPLWSPAGYDVPDPATGLTPRQKNLVQSTWKIVRADTKNNGIAFFMRFFDAHPEYQKLFKGFANVPRSELPQNGKLLGHALSVMYAINSIVDNLNDTESLVQILEKIGVSHIPRKISGKHFQNLAVVLVNFLKEALGPSLMDSTTEEAWRKSLEVANSLIIKALESKET</sequence>
<dbReference type="GO" id="GO:0046872">
    <property type="term" value="F:metal ion binding"/>
    <property type="evidence" value="ECO:0007669"/>
    <property type="project" value="UniProtKB-KW"/>
</dbReference>
<protein>
    <recommendedName>
        <fullName evidence="7">Globin domain-containing protein</fullName>
    </recommendedName>
</protein>
<dbReference type="InterPro" id="IPR000971">
    <property type="entry name" value="Globin"/>
</dbReference>
<dbReference type="InterPro" id="IPR009050">
    <property type="entry name" value="Globin-like_sf"/>
</dbReference>
<gene>
    <name evidence="8" type="ORF">LARSCL_LOCUS2565</name>
</gene>
<dbReference type="PRINTS" id="PR00611">
    <property type="entry name" value="ERYTHCRUORIN"/>
</dbReference>
<evidence type="ECO:0000256" key="4">
    <source>
        <dbReference type="ARBA" id="ARBA00022723"/>
    </source>
</evidence>
<dbReference type="PROSITE" id="PS01033">
    <property type="entry name" value="GLOBIN"/>
    <property type="match status" value="1"/>
</dbReference>
<dbReference type="Proteomes" id="UP001497382">
    <property type="component" value="Unassembled WGS sequence"/>
</dbReference>
<dbReference type="InterPro" id="IPR002336">
    <property type="entry name" value="Erythrocruorin"/>
</dbReference>